<dbReference type="EMBL" id="JABMIG020000161">
    <property type="protein sequence ID" value="KAL3788125.1"/>
    <property type="molecule type" value="Genomic_DNA"/>
</dbReference>
<organism evidence="2 3">
    <name type="scientific">Cyclotella cryptica</name>
    <dbReference type="NCBI Taxonomy" id="29204"/>
    <lineage>
        <taxon>Eukaryota</taxon>
        <taxon>Sar</taxon>
        <taxon>Stramenopiles</taxon>
        <taxon>Ochrophyta</taxon>
        <taxon>Bacillariophyta</taxon>
        <taxon>Coscinodiscophyceae</taxon>
        <taxon>Thalassiosirophycidae</taxon>
        <taxon>Stephanodiscales</taxon>
        <taxon>Stephanodiscaceae</taxon>
        <taxon>Cyclotella</taxon>
    </lineage>
</organism>
<comment type="caution">
    <text evidence="2">The sequence shown here is derived from an EMBL/GenBank/DDBJ whole genome shotgun (WGS) entry which is preliminary data.</text>
</comment>
<dbReference type="Pfam" id="PF01894">
    <property type="entry name" value="YjbQ"/>
    <property type="match status" value="2"/>
</dbReference>
<evidence type="ECO:0000313" key="2">
    <source>
        <dbReference type="EMBL" id="KAL3788125.1"/>
    </source>
</evidence>
<dbReference type="AlphaFoldDB" id="A0ABD3PIX2"/>
<comment type="similarity">
    <text evidence="1">Belongs to the UPF0047 family.</text>
</comment>
<dbReference type="PIRSF" id="PIRSF004681">
    <property type="entry name" value="UCP004681"/>
    <property type="match status" value="1"/>
</dbReference>
<dbReference type="SUPFAM" id="SSF111038">
    <property type="entry name" value="YjbQ-like"/>
    <property type="match status" value="1"/>
</dbReference>
<dbReference type="PANTHER" id="PTHR30615">
    <property type="entry name" value="UNCHARACTERIZED PROTEIN YJBQ-RELATED"/>
    <property type="match status" value="1"/>
</dbReference>
<accession>A0ABD3PIX2</accession>
<keyword evidence="3" id="KW-1185">Reference proteome</keyword>
<dbReference type="InterPro" id="IPR001602">
    <property type="entry name" value="UPF0047_YjbQ-like"/>
</dbReference>
<evidence type="ECO:0000313" key="3">
    <source>
        <dbReference type="Proteomes" id="UP001516023"/>
    </source>
</evidence>
<sequence length="147" mass="16270">MFVNNAIRNDLSTIKIGMANLFIQHTSASLTINENADPDVRRDMEVALNKIVPAQWTKDGTFRHTMEGEDDMPGHVKSSLMGPSLNIPLVHHLVCAPGIKKQTTYQIKNGRLALGTWQGIYLNEHRDQGGWGGGHTRNIVITLQGQS</sequence>
<dbReference type="NCBIfam" id="TIGR00149">
    <property type="entry name" value="TIGR00149_YjbQ"/>
    <property type="match status" value="1"/>
</dbReference>
<name>A0ABD3PIX2_9STRA</name>
<evidence type="ECO:0008006" key="4">
    <source>
        <dbReference type="Google" id="ProtNLM"/>
    </source>
</evidence>
<proteinExistence type="inferred from homology"/>
<dbReference type="Gene3D" id="2.60.120.460">
    <property type="entry name" value="YjbQ-like"/>
    <property type="match status" value="2"/>
</dbReference>
<dbReference type="PANTHER" id="PTHR30615:SF8">
    <property type="entry name" value="UPF0047 PROTEIN C4A8.02C"/>
    <property type="match status" value="1"/>
</dbReference>
<dbReference type="Proteomes" id="UP001516023">
    <property type="component" value="Unassembled WGS sequence"/>
</dbReference>
<evidence type="ECO:0000256" key="1">
    <source>
        <dbReference type="ARBA" id="ARBA00005534"/>
    </source>
</evidence>
<dbReference type="InterPro" id="IPR035917">
    <property type="entry name" value="YjbQ-like_sf"/>
</dbReference>
<reference evidence="2 3" key="1">
    <citation type="journal article" date="2020" name="G3 (Bethesda)">
        <title>Improved Reference Genome for Cyclotella cryptica CCMP332, a Model for Cell Wall Morphogenesis, Salinity Adaptation, and Lipid Production in Diatoms (Bacillariophyta).</title>
        <authorList>
            <person name="Roberts W.R."/>
            <person name="Downey K.M."/>
            <person name="Ruck E.C."/>
            <person name="Traller J.C."/>
            <person name="Alverson A.J."/>
        </authorList>
    </citation>
    <scope>NUCLEOTIDE SEQUENCE [LARGE SCALE GENOMIC DNA]</scope>
    <source>
        <strain evidence="2 3">CCMP332</strain>
    </source>
</reference>
<protein>
    <recommendedName>
        <fullName evidence="4">Secondary thiamine-phosphate synthase enzyme</fullName>
    </recommendedName>
</protein>
<gene>
    <name evidence="2" type="ORF">HJC23_005463</name>
</gene>